<protein>
    <submittedName>
        <fullName evidence="2">Uncharacterized protein</fullName>
    </submittedName>
</protein>
<feature type="compositionally biased region" description="Basic and acidic residues" evidence="1">
    <location>
        <begin position="343"/>
        <end position="354"/>
    </location>
</feature>
<accession>A0ABP1QNQ2</accession>
<feature type="compositionally biased region" description="Low complexity" evidence="1">
    <location>
        <begin position="504"/>
        <end position="537"/>
    </location>
</feature>
<evidence type="ECO:0000256" key="1">
    <source>
        <dbReference type="SAM" id="MobiDB-lite"/>
    </source>
</evidence>
<sequence length="744" mass="80394">MVYESSTRRIYSTSPRPVISTSYSYSPVGPIPVVTKLRRHPHLVLAYAPGSGKGHVINPLAIPRIAHRRLASLPPVPRRPENSHNYYESLESGITGNYGNRIVLVRYSVPPTPPPVPRSKVLYIEDVTDTNNHYGRETRLVRRELSPSYGYGSPWDTASSAMVPYSRPLFSLHNIPLRSASEVKEVADMRRLYVRARNPDVGYSPLNKALLYRMPMPVYVDPTLPQSYYIGRGNLACLSFAGGRAIPKRRRFYPDYEDKVRDEVIFRSFYSKLRDAASFCRNAGRRPIYQPIHYSRKTILGEESVKRVPKESKWVERALANEKPPTPRAKPAPVATETVVAPPRKESLKLERKPATPPSVQPVNVTLPGPRKSVTEIIREDLPKVENLPEQEVTVKIPKEPEPAPPPVEAKKTVVVPAKKAEAPAPPPREPTPPPPAKEPTPPPPKEPTPPPKEPTPPPKEATPPPPPPKEPTPPPPKEPTPPPPAKEPTPPPPAPVEEPAPAPVEAAPAEESVAPTPAAEAPAPASEPVSEASAPADASSQPKSEQASGDADEASNKGEVEDIQLDEEITLDEVCDVEENDLEIEADDPEAAQPATAEVPVESPQETKGSAEPAVVEAAVEVPVATEAPASAAAVEPAAAEDAAQAPANDQDAVPPAQVSIVVADIDGPIPPSEEEAPAVPGEPQSVEQIQAGAERRRAEFAQLLEEHAELVTTVTKLERVATIVSKSCAEALAQQEQQPPPS</sequence>
<feature type="region of interest" description="Disordered" evidence="1">
    <location>
        <begin position="629"/>
        <end position="656"/>
    </location>
</feature>
<comment type="caution">
    <text evidence="2">The sequence shown here is derived from an EMBL/GenBank/DDBJ whole genome shotgun (WGS) entry which is preliminary data.</text>
</comment>
<keyword evidence="3" id="KW-1185">Reference proteome</keyword>
<feature type="region of interest" description="Disordered" evidence="1">
    <location>
        <begin position="319"/>
        <end position="615"/>
    </location>
</feature>
<feature type="region of interest" description="Disordered" evidence="1">
    <location>
        <begin position="668"/>
        <end position="695"/>
    </location>
</feature>
<proteinExistence type="predicted"/>
<feature type="compositionally biased region" description="Pro residues" evidence="1">
    <location>
        <begin position="424"/>
        <end position="503"/>
    </location>
</feature>
<reference evidence="2 3" key="1">
    <citation type="submission" date="2024-08" db="EMBL/GenBank/DDBJ databases">
        <authorList>
            <person name="Cucini C."/>
            <person name="Frati F."/>
        </authorList>
    </citation>
    <scope>NUCLEOTIDE SEQUENCE [LARGE SCALE GENOMIC DNA]</scope>
</reference>
<dbReference type="PRINTS" id="PR01217">
    <property type="entry name" value="PRICHEXTENSN"/>
</dbReference>
<gene>
    <name evidence="2" type="ORF">ODALV1_LOCUS13411</name>
</gene>
<organism evidence="2 3">
    <name type="scientific">Orchesella dallaii</name>
    <dbReference type="NCBI Taxonomy" id="48710"/>
    <lineage>
        <taxon>Eukaryota</taxon>
        <taxon>Metazoa</taxon>
        <taxon>Ecdysozoa</taxon>
        <taxon>Arthropoda</taxon>
        <taxon>Hexapoda</taxon>
        <taxon>Collembola</taxon>
        <taxon>Entomobryomorpha</taxon>
        <taxon>Entomobryoidea</taxon>
        <taxon>Orchesellidae</taxon>
        <taxon>Orchesellinae</taxon>
        <taxon>Orchesella</taxon>
    </lineage>
</organism>
<dbReference type="Proteomes" id="UP001642540">
    <property type="component" value="Unassembled WGS sequence"/>
</dbReference>
<name>A0ABP1QNQ2_9HEXA</name>
<evidence type="ECO:0000313" key="2">
    <source>
        <dbReference type="EMBL" id="CAL8109484.1"/>
    </source>
</evidence>
<feature type="compositionally biased region" description="Acidic residues" evidence="1">
    <location>
        <begin position="562"/>
        <end position="591"/>
    </location>
</feature>
<dbReference type="EMBL" id="CAXLJM020000041">
    <property type="protein sequence ID" value="CAL8109484.1"/>
    <property type="molecule type" value="Genomic_DNA"/>
</dbReference>
<feature type="compositionally biased region" description="Polar residues" evidence="1">
    <location>
        <begin position="539"/>
        <end position="548"/>
    </location>
</feature>
<feature type="compositionally biased region" description="Basic and acidic residues" evidence="1">
    <location>
        <begin position="373"/>
        <end position="384"/>
    </location>
</feature>
<evidence type="ECO:0000313" key="3">
    <source>
        <dbReference type="Proteomes" id="UP001642540"/>
    </source>
</evidence>